<dbReference type="OrthoDB" id="9801242at2"/>
<reference evidence="2" key="2">
    <citation type="journal article" date="2001" name="Science">
        <title>The composite genome of the legume symbiont Sinorhizobium meliloti.</title>
        <authorList>
            <person name="Galibert F."/>
            <person name="Finan T.M."/>
            <person name="Long S.R."/>
            <person name="Puehler A."/>
            <person name="Abola P."/>
            <person name="Ampe F."/>
            <person name="Barloy-Hubler F."/>
            <person name="Barnett M.J."/>
            <person name="Becker A."/>
            <person name="Boistard P."/>
            <person name="Bothe G."/>
            <person name="Boutry M."/>
            <person name="Bowser L."/>
            <person name="Buhrmester J."/>
            <person name="Cadieu E."/>
            <person name="Capela D."/>
            <person name="Chain P."/>
            <person name="Cowie A."/>
            <person name="Davis R.W."/>
            <person name="Dreano S."/>
            <person name="Federspiel N.A."/>
            <person name="Fisher R.F."/>
            <person name="Gloux S."/>
            <person name="Godrie T."/>
            <person name="Goffeau A."/>
            <person name="Golding B."/>
            <person name="Gouzy J."/>
            <person name="Gurjal M."/>
            <person name="Hernandez-Lucas I."/>
            <person name="Hong A."/>
            <person name="Huizar L."/>
            <person name="Hyman R.W."/>
            <person name="Jones T."/>
            <person name="Kahn D."/>
            <person name="Kahn M.L."/>
            <person name="Kalman S."/>
            <person name="Keating D.H."/>
            <person name="Kiss E."/>
            <person name="Komp C."/>
            <person name="Lelaure V."/>
            <person name="Masuy D."/>
            <person name="Palm C."/>
            <person name="Peck M.C."/>
            <person name="Pohl T.M."/>
            <person name="Portetelle D."/>
            <person name="Purnelle B."/>
            <person name="Ramsperger U."/>
            <person name="Surzycki R."/>
            <person name="Thebault P."/>
            <person name="Vandenbol M."/>
            <person name="Vorhoelter F.J."/>
            <person name="Weidner S."/>
            <person name="Wells D.H."/>
            <person name="Wong K."/>
            <person name="Yeh K.-C."/>
            <person name="Batut J."/>
        </authorList>
    </citation>
    <scope>NUCLEOTIDE SEQUENCE [LARGE SCALE GENOMIC DNA]</scope>
    <source>
        <strain evidence="2">1021</strain>
    </source>
</reference>
<dbReference type="Proteomes" id="UP000001976">
    <property type="component" value="Chromosome"/>
</dbReference>
<keyword evidence="2" id="KW-1185">Reference proteome</keyword>
<dbReference type="Pfam" id="PF05930">
    <property type="entry name" value="Phage_AlpA"/>
    <property type="match status" value="1"/>
</dbReference>
<dbReference type="EnsemblBacteria" id="CAQ52381">
    <property type="protein sequence ID" value="CAQ52381"/>
    <property type="gene ID" value="SMc05011"/>
</dbReference>
<dbReference type="Gene3D" id="1.10.238.160">
    <property type="match status" value="1"/>
</dbReference>
<dbReference type="eggNOG" id="COG3311">
    <property type="taxonomic scope" value="Bacteria"/>
</dbReference>
<evidence type="ECO:0000313" key="1">
    <source>
        <dbReference type="EMBL" id="CAQ52381.1"/>
    </source>
</evidence>
<dbReference type="EMBL" id="AL591688">
    <property type="protein sequence ID" value="CAQ52381.1"/>
    <property type="molecule type" value="Genomic_DNA"/>
</dbReference>
<accession>B2RED9</accession>
<dbReference type="KEGG" id="sme:SMc05011"/>
<gene>
    <name evidence="1" type="ORF">SMc05011</name>
</gene>
<organism evidence="1 2">
    <name type="scientific">Rhizobium meliloti (strain 1021)</name>
    <name type="common">Ensifer meliloti</name>
    <name type="synonym">Sinorhizobium meliloti</name>
    <dbReference type="NCBI Taxonomy" id="266834"/>
    <lineage>
        <taxon>Bacteria</taxon>
        <taxon>Pseudomonadati</taxon>
        <taxon>Pseudomonadota</taxon>
        <taxon>Alphaproteobacteria</taxon>
        <taxon>Hyphomicrobiales</taxon>
        <taxon>Rhizobiaceae</taxon>
        <taxon>Sinorhizobium/Ensifer group</taxon>
        <taxon>Sinorhizobium</taxon>
    </lineage>
</organism>
<dbReference type="SMR" id="B2RED9"/>
<keyword evidence="1" id="KW-0238">DNA-binding</keyword>
<dbReference type="SUPFAM" id="SSF46955">
    <property type="entry name" value="Putative DNA-binding domain"/>
    <property type="match status" value="1"/>
</dbReference>
<sequence>MNNLMTIQQVCKATSLSRTTLWRLQQRGDFPKGMRLSSSRVAYAIPEIEKWIASRPRS</sequence>
<name>B2RED9_RHIME</name>
<dbReference type="GO" id="GO:0003677">
    <property type="term" value="F:DNA binding"/>
    <property type="evidence" value="ECO:0007669"/>
    <property type="project" value="UniProtKB-KW"/>
</dbReference>
<evidence type="ECO:0000313" key="2">
    <source>
        <dbReference type="Proteomes" id="UP000001976"/>
    </source>
</evidence>
<protein>
    <submittedName>
        <fullName evidence="1">Bacteriophage DNA-binding transcription regulator</fullName>
    </submittedName>
</protein>
<dbReference type="AlphaFoldDB" id="B2RED9"/>
<dbReference type="InterPro" id="IPR009061">
    <property type="entry name" value="DNA-bd_dom_put_sf"/>
</dbReference>
<reference evidence="1 2" key="1">
    <citation type="journal article" date="2001" name="Proc. Natl. Acad. Sci. U.S.A.">
        <title>Analysis of the chromosome sequence of the legume symbiont Sinorhizobium meliloti strain 1021.</title>
        <authorList>
            <person name="Capela D."/>
            <person name="Barloy-Hubler F."/>
            <person name="Gouzy J."/>
            <person name="Bothe G."/>
            <person name="Ampe F."/>
            <person name="Batut J."/>
            <person name="Boistard P."/>
            <person name="Becker A."/>
            <person name="Boutry M."/>
            <person name="Cadieu E."/>
            <person name="Dreano S."/>
            <person name="Gloux S."/>
            <person name="Godrie T."/>
            <person name="Goffeau A."/>
            <person name="Kahn D."/>
            <person name="Kiss E."/>
            <person name="Lelaure V."/>
            <person name="Masuy D."/>
            <person name="Pohl T."/>
            <person name="Portetelle D."/>
            <person name="Puehler A."/>
            <person name="Purnelle B."/>
            <person name="Ramsperger U."/>
            <person name="Renard C."/>
            <person name="Thebault P."/>
            <person name="Vandenbol M."/>
            <person name="Weidner S."/>
            <person name="Galibert F."/>
        </authorList>
    </citation>
    <scope>NUCLEOTIDE SEQUENCE [LARGE SCALE GENOMIC DNA]</scope>
    <source>
        <strain evidence="1 2">1021</strain>
    </source>
</reference>
<dbReference type="HOGENOM" id="CLU_140176_15_3_5"/>
<proteinExistence type="predicted"/>
<dbReference type="InterPro" id="IPR010260">
    <property type="entry name" value="AlpA"/>
</dbReference>